<dbReference type="InterPro" id="IPR013078">
    <property type="entry name" value="His_Pase_superF_clade-1"/>
</dbReference>
<dbReference type="InterPro" id="IPR029033">
    <property type="entry name" value="His_PPase_superfam"/>
</dbReference>
<keyword evidence="2" id="KW-1185">Reference proteome</keyword>
<dbReference type="PANTHER" id="PTHR48100">
    <property type="entry name" value="BROAD-SPECIFICITY PHOSPHATASE YOR283W-RELATED"/>
    <property type="match status" value="1"/>
</dbReference>
<evidence type="ECO:0000313" key="1">
    <source>
        <dbReference type="EMBL" id="NGP88223.1"/>
    </source>
</evidence>
<dbReference type="GO" id="GO:0016791">
    <property type="term" value="F:phosphatase activity"/>
    <property type="evidence" value="ECO:0007669"/>
    <property type="project" value="TreeGrafter"/>
</dbReference>
<dbReference type="PANTHER" id="PTHR48100:SF1">
    <property type="entry name" value="HISTIDINE PHOSPHATASE FAMILY PROTEIN-RELATED"/>
    <property type="match status" value="1"/>
</dbReference>
<gene>
    <name evidence="1" type="ORF">G3569_07640</name>
</gene>
<organism evidence="1 2">
    <name type="scientific">Fodinibius halophilus</name>
    <dbReference type="NCBI Taxonomy" id="1736908"/>
    <lineage>
        <taxon>Bacteria</taxon>
        <taxon>Pseudomonadati</taxon>
        <taxon>Balneolota</taxon>
        <taxon>Balneolia</taxon>
        <taxon>Balneolales</taxon>
        <taxon>Balneolaceae</taxon>
        <taxon>Fodinibius</taxon>
    </lineage>
</organism>
<dbReference type="PIRSF" id="PIRSF000709">
    <property type="entry name" value="6PFK_2-Ptase"/>
    <property type="match status" value="1"/>
</dbReference>
<dbReference type="SUPFAM" id="SSF53254">
    <property type="entry name" value="Phosphoglycerate mutase-like"/>
    <property type="match status" value="1"/>
</dbReference>
<comment type="caution">
    <text evidence="1">The sequence shown here is derived from an EMBL/GenBank/DDBJ whole genome shotgun (WGS) entry which is preliminary data.</text>
</comment>
<dbReference type="EMBL" id="JAALLS010000008">
    <property type="protein sequence ID" value="NGP88223.1"/>
    <property type="molecule type" value="Genomic_DNA"/>
</dbReference>
<dbReference type="Proteomes" id="UP000479132">
    <property type="component" value="Unassembled WGS sequence"/>
</dbReference>
<dbReference type="CDD" id="cd07067">
    <property type="entry name" value="HP_PGM_like"/>
    <property type="match status" value="1"/>
</dbReference>
<dbReference type="Pfam" id="PF00300">
    <property type="entry name" value="His_Phos_1"/>
    <property type="match status" value="1"/>
</dbReference>
<proteinExistence type="predicted"/>
<evidence type="ECO:0000313" key="2">
    <source>
        <dbReference type="Proteomes" id="UP000479132"/>
    </source>
</evidence>
<dbReference type="GO" id="GO:0005737">
    <property type="term" value="C:cytoplasm"/>
    <property type="evidence" value="ECO:0007669"/>
    <property type="project" value="TreeGrafter"/>
</dbReference>
<dbReference type="Gene3D" id="3.40.50.1240">
    <property type="entry name" value="Phosphoglycerate mutase-like"/>
    <property type="match status" value="1"/>
</dbReference>
<name>A0A6M1T6E7_9BACT</name>
<dbReference type="InterPro" id="IPR050275">
    <property type="entry name" value="PGM_Phosphatase"/>
</dbReference>
<accession>A0A6M1T6E7</accession>
<sequence length="193" mass="21607">MNQIQGRGIDASLNDTGYRQARAIASHFKNNELHHLFSSSLKRSFETASVVGEMHGLEPEPHADLDEMDFGPLEGRPISEIESKLEELHNNWRSGNTTFTFGQAETPEVVLERASGRVEDILSEKRGKNLLFVLHGRLIRILVSHWLGYGLSGMHKVPHTNGALYHLQWNGDAFKPIYLNRTAHLSNGSASKV</sequence>
<protein>
    <submittedName>
        <fullName evidence="1">Histidine phosphatase family protein</fullName>
    </submittedName>
</protein>
<reference evidence="1 2" key="1">
    <citation type="submission" date="2020-02" db="EMBL/GenBank/DDBJ databases">
        <title>Aliifodinibius halophilus 2W32, complete genome.</title>
        <authorList>
            <person name="Li Y."/>
            <person name="Wu S."/>
        </authorList>
    </citation>
    <scope>NUCLEOTIDE SEQUENCE [LARGE SCALE GENOMIC DNA]</scope>
    <source>
        <strain evidence="1 2">2W32</strain>
    </source>
</reference>
<dbReference type="AlphaFoldDB" id="A0A6M1T6E7"/>